<dbReference type="PANTHER" id="PTHR23502:SF74">
    <property type="entry name" value="MAJOR FACILITATOR SUPERFAMILY (MFS) PROFILE DOMAIN-CONTAINING PROTEIN"/>
    <property type="match status" value="1"/>
</dbReference>
<keyword evidence="3 6" id="KW-1133">Transmembrane helix</keyword>
<evidence type="ECO:0000259" key="7">
    <source>
        <dbReference type="PROSITE" id="PS50850"/>
    </source>
</evidence>
<protein>
    <recommendedName>
        <fullName evidence="7">Major facilitator superfamily (MFS) profile domain-containing protein</fullName>
    </recommendedName>
</protein>
<comment type="subcellular location">
    <subcellularLocation>
        <location evidence="1">Membrane</location>
        <topology evidence="1">Multi-pass membrane protein</topology>
    </subcellularLocation>
</comment>
<sequence>MNSMRSGLARAVERTVVKRQFTHRVKNLGQESALIFILADSTAGLVVFDPPSLHDPSVRRHSVSLARALPPSHSMVPSSSSRPLSTQWFFGPATGSTLLPRRMTSLEREINRDEQQIQMYGGDCIHEPPPKAPLTPSVSFDEQETEESGGQKPEEGLPAHSFLSPSATLDGNLVGWDGPDDPKNPQNWSFKYKCFITFCCILMALDGTFASSAPSLASPSIRAEFHSSREVADLITTTFLLGYVFGPLIWGPGSELIGRRPIFRYTLVLYTLSFLGQSLAKNMETLLVTRFISGFLAAVPVTNCGGVIADIWSAAGRGPAMSLFTASVFLGPVLGPVISGLIIQADASWRWIFWVMMFFTAAITLLVVPFFPETYAPVILLYKVKRLRKEDPVSNKNLYAEHENQDWSVKGVLNRTILRPFKMLAVEPILLLVTLYISVVYGLLYGLFQAFPIIFTQIHHFNIAETGLIFIGTGIGTTIGSLINYLLTLGYPKLIVKWRGFPPPEKRLLSGMIGAPALVIGALWMGWAGNYESVPWYVAGLGTIVLGMGISLIFMSFLSYLVDTYLMYSASAFAANTFLRSAVAAAFPLFTVQMFNALGVNWACTMLGLVGLVFLPTPFLFYKYGARLRAKSVFAPCIDLKIKKEIEEEERNHNKGSKTDADLKV</sequence>
<dbReference type="SUPFAM" id="SSF103473">
    <property type="entry name" value="MFS general substrate transporter"/>
    <property type="match status" value="1"/>
</dbReference>
<feature type="transmembrane region" description="Helical" evidence="6">
    <location>
        <begin position="324"/>
        <end position="345"/>
    </location>
</feature>
<evidence type="ECO:0000256" key="3">
    <source>
        <dbReference type="ARBA" id="ARBA00022989"/>
    </source>
</evidence>
<dbReference type="AlphaFoldDB" id="A0A8H7C4D6"/>
<feature type="transmembrane region" description="Helical" evidence="6">
    <location>
        <begin position="262"/>
        <end position="280"/>
    </location>
</feature>
<dbReference type="PROSITE" id="PS50850">
    <property type="entry name" value="MFS"/>
    <property type="match status" value="1"/>
</dbReference>
<evidence type="ECO:0000313" key="8">
    <source>
        <dbReference type="EMBL" id="KAF7761344.1"/>
    </source>
</evidence>
<dbReference type="Proteomes" id="UP000629468">
    <property type="component" value="Unassembled WGS sequence"/>
</dbReference>
<evidence type="ECO:0000256" key="5">
    <source>
        <dbReference type="SAM" id="MobiDB-lite"/>
    </source>
</evidence>
<name>A0A8H7C4D6_AGABI</name>
<accession>A0A8H7C4D6</accession>
<dbReference type="Gene3D" id="1.20.1250.20">
    <property type="entry name" value="MFS general substrate transporter like domains"/>
    <property type="match status" value="1"/>
</dbReference>
<feature type="transmembrane region" description="Helical" evidence="6">
    <location>
        <begin position="231"/>
        <end position="250"/>
    </location>
</feature>
<dbReference type="InterPro" id="IPR011701">
    <property type="entry name" value="MFS"/>
</dbReference>
<proteinExistence type="predicted"/>
<feature type="transmembrane region" description="Helical" evidence="6">
    <location>
        <begin position="534"/>
        <end position="558"/>
    </location>
</feature>
<keyword evidence="4 6" id="KW-0472">Membrane</keyword>
<evidence type="ECO:0000256" key="6">
    <source>
        <dbReference type="SAM" id="Phobius"/>
    </source>
</evidence>
<dbReference type="EMBL" id="JABXXO010000013">
    <property type="protein sequence ID" value="KAF7761344.1"/>
    <property type="molecule type" value="Genomic_DNA"/>
</dbReference>
<dbReference type="FunFam" id="1.20.1250.20:FF:000082">
    <property type="entry name" value="MFS multidrug transporter, putative"/>
    <property type="match status" value="1"/>
</dbReference>
<feature type="transmembrane region" description="Helical" evidence="6">
    <location>
        <begin position="508"/>
        <end position="528"/>
    </location>
</feature>
<feature type="transmembrane region" description="Helical" evidence="6">
    <location>
        <begin position="192"/>
        <end position="211"/>
    </location>
</feature>
<comment type="caution">
    <text evidence="8">The sequence shown here is derived from an EMBL/GenBank/DDBJ whole genome shotgun (WGS) entry which is preliminary data.</text>
</comment>
<feature type="transmembrane region" description="Helical" evidence="6">
    <location>
        <begin position="292"/>
        <end position="312"/>
    </location>
</feature>
<feature type="domain" description="Major facilitator superfamily (MFS) profile" evidence="7">
    <location>
        <begin position="192"/>
        <end position="620"/>
    </location>
</feature>
<dbReference type="GO" id="GO:0005886">
    <property type="term" value="C:plasma membrane"/>
    <property type="evidence" value="ECO:0007669"/>
    <property type="project" value="TreeGrafter"/>
</dbReference>
<dbReference type="Pfam" id="PF07690">
    <property type="entry name" value="MFS_1"/>
    <property type="match status" value="1"/>
</dbReference>
<feature type="transmembrane region" description="Helical" evidence="6">
    <location>
        <begin position="351"/>
        <end position="382"/>
    </location>
</feature>
<evidence type="ECO:0000256" key="2">
    <source>
        <dbReference type="ARBA" id="ARBA00022692"/>
    </source>
</evidence>
<dbReference type="PANTHER" id="PTHR23502">
    <property type="entry name" value="MAJOR FACILITATOR SUPERFAMILY"/>
    <property type="match status" value="1"/>
</dbReference>
<feature type="transmembrane region" description="Helical" evidence="6">
    <location>
        <begin position="599"/>
        <end position="622"/>
    </location>
</feature>
<dbReference type="GO" id="GO:0022857">
    <property type="term" value="F:transmembrane transporter activity"/>
    <property type="evidence" value="ECO:0007669"/>
    <property type="project" value="InterPro"/>
</dbReference>
<feature type="transmembrane region" description="Helical" evidence="6">
    <location>
        <begin position="429"/>
        <end position="448"/>
    </location>
</feature>
<evidence type="ECO:0000313" key="9">
    <source>
        <dbReference type="Proteomes" id="UP000629468"/>
    </source>
</evidence>
<dbReference type="CDD" id="cd17323">
    <property type="entry name" value="MFS_Tpo1_MDR_like"/>
    <property type="match status" value="1"/>
</dbReference>
<evidence type="ECO:0000256" key="1">
    <source>
        <dbReference type="ARBA" id="ARBA00004141"/>
    </source>
</evidence>
<feature type="transmembrane region" description="Helical" evidence="6">
    <location>
        <begin position="565"/>
        <end position="587"/>
    </location>
</feature>
<feature type="region of interest" description="Disordered" evidence="5">
    <location>
        <begin position="121"/>
        <end position="161"/>
    </location>
</feature>
<keyword evidence="2 6" id="KW-0812">Transmembrane</keyword>
<dbReference type="InterPro" id="IPR036259">
    <property type="entry name" value="MFS_trans_sf"/>
</dbReference>
<organism evidence="8 9">
    <name type="scientific">Agaricus bisporus var. burnettii</name>
    <dbReference type="NCBI Taxonomy" id="192524"/>
    <lineage>
        <taxon>Eukaryota</taxon>
        <taxon>Fungi</taxon>
        <taxon>Dikarya</taxon>
        <taxon>Basidiomycota</taxon>
        <taxon>Agaricomycotina</taxon>
        <taxon>Agaricomycetes</taxon>
        <taxon>Agaricomycetidae</taxon>
        <taxon>Agaricales</taxon>
        <taxon>Agaricineae</taxon>
        <taxon>Agaricaceae</taxon>
        <taxon>Agaricus</taxon>
    </lineage>
</organism>
<reference evidence="8 9" key="1">
    <citation type="journal article" name="Sci. Rep.">
        <title>Telomere-to-telomere assembled and centromere annotated genomes of the two main subspecies of the button mushroom Agaricus bisporus reveal especially polymorphic chromosome ends.</title>
        <authorList>
            <person name="Sonnenberg A.S.M."/>
            <person name="Sedaghat-Telgerd N."/>
            <person name="Lavrijssen B."/>
            <person name="Ohm R.A."/>
            <person name="Hendrickx P.M."/>
            <person name="Scholtmeijer K."/>
            <person name="Baars J.J.P."/>
            <person name="van Peer A."/>
        </authorList>
    </citation>
    <scope>NUCLEOTIDE SEQUENCE [LARGE SCALE GENOMIC DNA]</scope>
    <source>
        <strain evidence="8 9">H119_p4</strain>
    </source>
</reference>
<dbReference type="InterPro" id="IPR020846">
    <property type="entry name" value="MFS_dom"/>
</dbReference>
<gene>
    <name evidence="8" type="ORF">Agabi119p4_9336</name>
</gene>
<feature type="transmembrane region" description="Helical" evidence="6">
    <location>
        <begin position="468"/>
        <end position="487"/>
    </location>
</feature>
<evidence type="ECO:0000256" key="4">
    <source>
        <dbReference type="ARBA" id="ARBA00023136"/>
    </source>
</evidence>